<name>A0ABV2DQ55_9HYPH</name>
<dbReference type="EMBL" id="JBEWSZ010000008">
    <property type="protein sequence ID" value="MET2832179.1"/>
    <property type="molecule type" value="Genomic_DNA"/>
</dbReference>
<evidence type="ECO:0000313" key="1">
    <source>
        <dbReference type="EMBL" id="MET2832179.1"/>
    </source>
</evidence>
<comment type="caution">
    <text evidence="1">The sequence shown here is derived from an EMBL/GenBank/DDBJ whole genome shotgun (WGS) entry which is preliminary data.</text>
</comment>
<dbReference type="RefSeq" id="WP_354464406.1">
    <property type="nucleotide sequence ID" value="NZ_JBEWSZ010000008.1"/>
</dbReference>
<sequence length="502" mass="54830">MSAHARRALSVSSAALERTSVLSMLRLPQISTVPGDGQPVLINSSEIADRRLGGRMPDYVRGKHLMLNGRSEERVFRIAYQVAEKLCRLLQVSGTGVPKEICDLACRHAAATRFLVMNDLVGLLRPLVDALEVCREGGYEGPSFPFHERLAATAAEEIKGWDEVNNGHLSNASMHGVHLGSAQSHLVDTSSMLGLPDGLRPDIVIEPTTTFPQSFRPIGLISAFRLLRQASVPPALSFLLSHVVHRILNGRLEQLAGTPLQPCDLAAHPIVYWTNMSLRSVFHASKRRLLGLPTIAAHTILMTQSERYICDVFDAILSVGTGQPLGNSQAFRGRSAIEPRMLQSCGPVMLALQPQLDILRNLSRFGRIAAEAGHNVIVRPHPAHRRAPQGLVVWREMAPPWVEDFDVTPGTASLVVTGTSNFAIEACLAGCPVVLVASDFDRYAIWGRHPAPGLHIAPERLLALSTQDITNITLSAFQATRSFIDYYTKLPVFHIPVASEEA</sequence>
<evidence type="ECO:0000313" key="2">
    <source>
        <dbReference type="Proteomes" id="UP001548832"/>
    </source>
</evidence>
<accession>A0ABV2DQ55</accession>
<evidence type="ECO:0008006" key="3">
    <source>
        <dbReference type="Google" id="ProtNLM"/>
    </source>
</evidence>
<dbReference type="Proteomes" id="UP001548832">
    <property type="component" value="Unassembled WGS sequence"/>
</dbReference>
<protein>
    <recommendedName>
        <fullName evidence="3">Capsule polysaccharide biosynthesis protein</fullName>
    </recommendedName>
</protein>
<proteinExistence type="predicted"/>
<reference evidence="1 2" key="1">
    <citation type="submission" date="2024-06" db="EMBL/GenBank/DDBJ databases">
        <authorList>
            <person name="Kim D.-U."/>
        </authorList>
    </citation>
    <scope>NUCLEOTIDE SEQUENCE [LARGE SCALE GENOMIC DNA]</scope>
    <source>
        <strain evidence="1 2">KACC15460</strain>
    </source>
</reference>
<gene>
    <name evidence="1" type="ORF">ABVQ20_35060</name>
</gene>
<keyword evidence="2" id="KW-1185">Reference proteome</keyword>
<organism evidence="1 2">
    <name type="scientific">Mesorhizobium shangrilense</name>
    <dbReference type="NCBI Taxonomy" id="460060"/>
    <lineage>
        <taxon>Bacteria</taxon>
        <taxon>Pseudomonadati</taxon>
        <taxon>Pseudomonadota</taxon>
        <taxon>Alphaproteobacteria</taxon>
        <taxon>Hyphomicrobiales</taxon>
        <taxon>Phyllobacteriaceae</taxon>
        <taxon>Mesorhizobium</taxon>
    </lineage>
</organism>